<dbReference type="EMBL" id="JEMY01000013">
    <property type="protein sequence ID" value="EXI89744.1"/>
    <property type="molecule type" value="Genomic_DNA"/>
</dbReference>
<dbReference type="Pfam" id="PF14907">
    <property type="entry name" value="NTP_transf_5"/>
    <property type="match status" value="1"/>
</dbReference>
<evidence type="ECO:0008006" key="3">
    <source>
        <dbReference type="Google" id="ProtNLM"/>
    </source>
</evidence>
<sequence>MAANPRAASRLLSRCLSGALGQPLARSDLPANQSEWEKMLRASSAHLAAPQLRWALREQGLFPALPADVAEYLDAIYTLNLDRNLECENQLADFIQLLNSIGVRPVLLKGAAALVGGLYPTSGERMISDLDILIPAQRLPEILDKVAGAGYHAGVAEGMQMPDPVDFSEHHHYQPLLSPNWPASVELHLHPVLLEFGELLTSEEVFQDARLVKWRGGECLLPSPTHFVTHNIIHTFLVNTKHHLQRLSLRQLFEFVLATRTYGDRIDWNDIRHRFDSHANGKALRQYLALANTCLGFNVPNSINMDGRDRPRIQLYLFHLDLENRTALWTLNLARQVRSRLQALRKRPGKTVRKLFTTGVYRRFIDSILDTPGK</sequence>
<dbReference type="Proteomes" id="UP000022141">
    <property type="component" value="Unassembled WGS sequence"/>
</dbReference>
<comment type="caution">
    <text evidence="1">The sequence shown here is derived from an EMBL/GenBank/DDBJ whole genome shotgun (WGS) entry which is preliminary data.</text>
</comment>
<dbReference type="InterPro" id="IPR039498">
    <property type="entry name" value="NTP_transf_5"/>
</dbReference>
<evidence type="ECO:0000313" key="2">
    <source>
        <dbReference type="Proteomes" id="UP000022141"/>
    </source>
</evidence>
<protein>
    <recommendedName>
        <fullName evidence="3">Nucleotidyltransferase family protein</fullName>
    </recommendedName>
</protein>
<organism evidence="1 2">
    <name type="scientific">Accumulibacter regalis</name>
    <dbReference type="NCBI Taxonomy" id="522306"/>
    <lineage>
        <taxon>Bacteria</taxon>
        <taxon>Pseudomonadati</taxon>
        <taxon>Pseudomonadota</taxon>
        <taxon>Betaproteobacteria</taxon>
        <taxon>Candidatus Accumulibacter</taxon>
    </lineage>
</organism>
<accession>A0A011REW2</accession>
<dbReference type="AlphaFoldDB" id="A0A011REW2"/>
<reference evidence="1" key="1">
    <citation type="submission" date="2014-02" db="EMBL/GenBank/DDBJ databases">
        <title>Expanding our view of genomic diversity in Candidatus Accumulibacter clades.</title>
        <authorList>
            <person name="Skennerton C.T."/>
            <person name="Barr J.J."/>
            <person name="Slater F.R."/>
            <person name="Bond P.L."/>
            <person name="Tyson G.W."/>
        </authorList>
    </citation>
    <scope>NUCLEOTIDE SEQUENCE [LARGE SCALE GENOMIC DNA]</scope>
</reference>
<gene>
    <name evidence="1" type="ORF">AW11_01234</name>
</gene>
<keyword evidence="2" id="KW-1185">Reference proteome</keyword>
<dbReference type="STRING" id="1454004.AW11_01234"/>
<dbReference type="eggNOG" id="ENOG5032ZWN">
    <property type="taxonomic scope" value="Bacteria"/>
</dbReference>
<dbReference type="PATRIC" id="fig|1454004.3.peg.1287"/>
<evidence type="ECO:0000313" key="1">
    <source>
        <dbReference type="EMBL" id="EXI89744.1"/>
    </source>
</evidence>
<name>A0A011REW2_ACCRE</name>
<proteinExistence type="predicted"/>